<evidence type="ECO:0000256" key="1">
    <source>
        <dbReference type="SAM" id="Phobius"/>
    </source>
</evidence>
<comment type="caution">
    <text evidence="2">The sequence shown here is derived from an EMBL/GenBank/DDBJ whole genome shotgun (WGS) entry which is preliminary data.</text>
</comment>
<feature type="transmembrane region" description="Helical" evidence="1">
    <location>
        <begin position="37"/>
        <end position="55"/>
    </location>
</feature>
<evidence type="ECO:0000313" key="2">
    <source>
        <dbReference type="EMBL" id="PTE15004.1"/>
    </source>
</evidence>
<sequence>MDGDTLGRMAYLVLLLVAVGGWVMVEYRKRLGMALRTAMAWGLIFLGVMAGYGLWNDIRQDVLPRQMVTEGGTVELPRALDGHYYAQVDINGTGVLFLADTGASNMVLSRRDADRLGIKTESLVFAGQASTANGTVRTARVTLPEVVLGPFRDSDFAAYVTDGEMDVSLLGMDYLRRFRVEIDGGKMILSR</sequence>
<keyword evidence="3" id="KW-1185">Reference proteome</keyword>
<dbReference type="AlphaFoldDB" id="A0A2T4JAT2"/>
<dbReference type="RefSeq" id="WP_107672779.1">
    <property type="nucleotide sequence ID" value="NZ_PZKE01000005.1"/>
</dbReference>
<dbReference type="InterPro" id="IPR001969">
    <property type="entry name" value="Aspartic_peptidase_AS"/>
</dbReference>
<proteinExistence type="predicted"/>
<reference evidence="2 3" key="1">
    <citation type="submission" date="2018-03" db="EMBL/GenBank/DDBJ databases">
        <title>Rhodobacter blasticus.</title>
        <authorList>
            <person name="Meyer T.E."/>
            <person name="Miller S."/>
            <person name="Lodha T."/>
            <person name="Gandham S."/>
            <person name="Chintalapati S."/>
            <person name="Chintalapati V.R."/>
        </authorList>
    </citation>
    <scope>NUCLEOTIDE SEQUENCE [LARGE SCALE GENOMIC DNA]</scope>
    <source>
        <strain evidence="2 3">DSM 2131</strain>
    </source>
</reference>
<dbReference type="SUPFAM" id="SSF50630">
    <property type="entry name" value="Acid proteases"/>
    <property type="match status" value="1"/>
</dbReference>
<keyword evidence="2" id="KW-0645">Protease</keyword>
<protein>
    <submittedName>
        <fullName evidence="2">TIGR02281 family clan AA aspartic protease</fullName>
    </submittedName>
</protein>
<name>A0A2T4JAT2_FUSBL</name>
<organism evidence="2 3">
    <name type="scientific">Fuscovulum blasticum DSM 2131</name>
    <dbReference type="NCBI Taxonomy" id="1188250"/>
    <lineage>
        <taxon>Bacteria</taxon>
        <taxon>Pseudomonadati</taxon>
        <taxon>Pseudomonadota</taxon>
        <taxon>Alphaproteobacteria</taxon>
        <taxon>Rhodobacterales</taxon>
        <taxon>Paracoccaceae</taxon>
        <taxon>Pseudogemmobacter</taxon>
    </lineage>
</organism>
<feature type="transmembrane region" description="Helical" evidence="1">
    <location>
        <begin position="6"/>
        <end position="25"/>
    </location>
</feature>
<dbReference type="GO" id="GO:0006508">
    <property type="term" value="P:proteolysis"/>
    <property type="evidence" value="ECO:0007669"/>
    <property type="project" value="UniProtKB-KW"/>
</dbReference>
<evidence type="ECO:0000313" key="3">
    <source>
        <dbReference type="Proteomes" id="UP000241362"/>
    </source>
</evidence>
<dbReference type="InterPro" id="IPR021109">
    <property type="entry name" value="Peptidase_aspartic_dom_sf"/>
</dbReference>
<dbReference type="InterPro" id="IPR034122">
    <property type="entry name" value="Retropepsin-like_bacterial"/>
</dbReference>
<dbReference type="Pfam" id="PF13650">
    <property type="entry name" value="Asp_protease_2"/>
    <property type="match status" value="1"/>
</dbReference>
<keyword evidence="1" id="KW-0812">Transmembrane</keyword>
<keyword evidence="2" id="KW-0378">Hydrolase</keyword>
<dbReference type="CDD" id="cd05483">
    <property type="entry name" value="retropepsin_like_bacteria"/>
    <property type="match status" value="1"/>
</dbReference>
<dbReference type="GO" id="GO:0004190">
    <property type="term" value="F:aspartic-type endopeptidase activity"/>
    <property type="evidence" value="ECO:0007669"/>
    <property type="project" value="InterPro"/>
</dbReference>
<accession>A0A2T4JAT2</accession>
<dbReference type="EMBL" id="PZKE01000005">
    <property type="protein sequence ID" value="PTE15004.1"/>
    <property type="molecule type" value="Genomic_DNA"/>
</dbReference>
<dbReference type="NCBIfam" id="TIGR02281">
    <property type="entry name" value="clan_AA_DTGA"/>
    <property type="match status" value="1"/>
</dbReference>
<dbReference type="InterPro" id="IPR011969">
    <property type="entry name" value="Clan_AA_Asp_peptidase_C"/>
</dbReference>
<keyword evidence="1" id="KW-0472">Membrane</keyword>
<dbReference type="PROSITE" id="PS00141">
    <property type="entry name" value="ASP_PROTEASE"/>
    <property type="match status" value="1"/>
</dbReference>
<dbReference type="Gene3D" id="2.40.70.10">
    <property type="entry name" value="Acid Proteases"/>
    <property type="match status" value="1"/>
</dbReference>
<keyword evidence="1" id="KW-1133">Transmembrane helix</keyword>
<dbReference type="Proteomes" id="UP000241362">
    <property type="component" value="Unassembled WGS sequence"/>
</dbReference>
<gene>
    <name evidence="2" type="ORF">C5F44_06860</name>
</gene>